<feature type="transmembrane region" description="Helical" evidence="1">
    <location>
        <begin position="178"/>
        <end position="197"/>
    </location>
</feature>
<evidence type="ECO:0000313" key="3">
    <source>
        <dbReference type="Proteomes" id="UP000816034"/>
    </source>
</evidence>
<dbReference type="Proteomes" id="UP000816034">
    <property type="component" value="Unassembled WGS sequence"/>
</dbReference>
<protein>
    <recommendedName>
        <fullName evidence="4">Transmembrane protein</fullName>
    </recommendedName>
</protein>
<keyword evidence="1" id="KW-0472">Membrane</keyword>
<feature type="transmembrane region" description="Helical" evidence="1">
    <location>
        <begin position="204"/>
        <end position="225"/>
    </location>
</feature>
<accession>A0AA88KF52</accession>
<feature type="transmembrane region" description="Helical" evidence="1">
    <location>
        <begin position="119"/>
        <end position="137"/>
    </location>
</feature>
<reference evidence="2 3" key="1">
    <citation type="journal article" date="2018" name="BMC Genomics">
        <title>The genome of Naegleria lovaniensis, the basis for a comparative approach to unravel pathogenicity factors of the human pathogenic amoeba N. fowleri.</title>
        <authorList>
            <person name="Liechti N."/>
            <person name="Schurch N."/>
            <person name="Bruggmann R."/>
            <person name="Wittwer M."/>
        </authorList>
    </citation>
    <scope>NUCLEOTIDE SEQUENCE [LARGE SCALE GENOMIC DNA]</scope>
    <source>
        <strain evidence="2 3">ATCC 30569</strain>
    </source>
</reference>
<keyword evidence="1" id="KW-0812">Transmembrane</keyword>
<sequence>MMQSEPTPIMGTPNMMMNNPNNNVGASLNSTSIMDTSNTTTTAGMATTTGLGSSMNDKSRLIVDRASRRITAIEDSVISKYDALQGHKHPKLFMRISIIMVLLSVLCFCIWILTTPTGYPWFIHIVWASALIIGILLIQGSPNYSDKPFSFHTLFFVTTSVKLVIMNEHTPSSFPWSIYPVAVLLLAFLLHGMVVKFRQYLNHFYIHLLFYSVINFVIFVTYCYTIHDFPWFLIVIGAWTVILLAHFAIWKALTFRFNKKQPEANNDTTASATTTATQPTTQVPIQNYAQTVVPPPQQPIFVPSQASSQQQLPQARAAQVETGFSGEIDPTFQISGLEDNFDENQFFDEDEIVPQKKKGMYEQV</sequence>
<comment type="caution">
    <text evidence="2">The sequence shown here is derived from an EMBL/GenBank/DDBJ whole genome shotgun (WGS) entry which is preliminary data.</text>
</comment>
<evidence type="ECO:0000256" key="1">
    <source>
        <dbReference type="SAM" id="Phobius"/>
    </source>
</evidence>
<keyword evidence="3" id="KW-1185">Reference proteome</keyword>
<evidence type="ECO:0000313" key="2">
    <source>
        <dbReference type="EMBL" id="KAG2377515.1"/>
    </source>
</evidence>
<feature type="transmembrane region" description="Helical" evidence="1">
    <location>
        <begin position="149"/>
        <end position="166"/>
    </location>
</feature>
<feature type="transmembrane region" description="Helical" evidence="1">
    <location>
        <begin position="92"/>
        <end position="113"/>
    </location>
</feature>
<organism evidence="2 3">
    <name type="scientific">Naegleria lovaniensis</name>
    <name type="common">Amoeba</name>
    <dbReference type="NCBI Taxonomy" id="51637"/>
    <lineage>
        <taxon>Eukaryota</taxon>
        <taxon>Discoba</taxon>
        <taxon>Heterolobosea</taxon>
        <taxon>Tetramitia</taxon>
        <taxon>Eutetramitia</taxon>
        <taxon>Vahlkampfiidae</taxon>
        <taxon>Naegleria</taxon>
    </lineage>
</organism>
<dbReference type="RefSeq" id="XP_044544777.1">
    <property type="nucleotide sequence ID" value="XM_044699174.1"/>
</dbReference>
<evidence type="ECO:0008006" key="4">
    <source>
        <dbReference type="Google" id="ProtNLM"/>
    </source>
</evidence>
<proteinExistence type="predicted"/>
<keyword evidence="1" id="KW-1133">Transmembrane helix</keyword>
<dbReference type="EMBL" id="PYSW02000037">
    <property type="protein sequence ID" value="KAG2377515.1"/>
    <property type="molecule type" value="Genomic_DNA"/>
</dbReference>
<name>A0AA88KF52_NAELO</name>
<dbReference type="AlphaFoldDB" id="A0AA88KF52"/>
<gene>
    <name evidence="2" type="ORF">C9374_009031</name>
</gene>
<dbReference type="GeneID" id="68101485"/>
<feature type="transmembrane region" description="Helical" evidence="1">
    <location>
        <begin position="231"/>
        <end position="250"/>
    </location>
</feature>